<evidence type="ECO:0000256" key="1">
    <source>
        <dbReference type="SAM" id="Phobius"/>
    </source>
</evidence>
<keyword evidence="1" id="KW-0472">Membrane</keyword>
<feature type="transmembrane region" description="Helical" evidence="1">
    <location>
        <begin position="183"/>
        <end position="204"/>
    </location>
</feature>
<keyword evidence="1" id="KW-0812">Transmembrane</keyword>
<feature type="transmembrane region" description="Helical" evidence="1">
    <location>
        <begin position="288"/>
        <end position="307"/>
    </location>
</feature>
<feature type="transmembrane region" description="Helical" evidence="1">
    <location>
        <begin position="73"/>
        <end position="92"/>
    </location>
</feature>
<keyword evidence="1" id="KW-1133">Transmembrane helix</keyword>
<feature type="transmembrane region" description="Helical" evidence="1">
    <location>
        <begin position="352"/>
        <end position="370"/>
    </location>
</feature>
<feature type="transmembrane region" description="Helical" evidence="1">
    <location>
        <begin position="319"/>
        <end position="340"/>
    </location>
</feature>
<dbReference type="RefSeq" id="WP_098692938.1">
    <property type="nucleotide sequence ID" value="NZ_CP023778.1"/>
</dbReference>
<organism evidence="2 3">
    <name type="scientific">Nocardia terpenica</name>
    <dbReference type="NCBI Taxonomy" id="455432"/>
    <lineage>
        <taxon>Bacteria</taxon>
        <taxon>Bacillati</taxon>
        <taxon>Actinomycetota</taxon>
        <taxon>Actinomycetes</taxon>
        <taxon>Mycobacteriales</taxon>
        <taxon>Nocardiaceae</taxon>
        <taxon>Nocardia</taxon>
    </lineage>
</organism>
<dbReference type="EMBL" id="CP023778">
    <property type="protein sequence ID" value="ATL65668.1"/>
    <property type="molecule type" value="Genomic_DNA"/>
</dbReference>
<accession>A0A291RED1</accession>
<sequence length="388" mass="40459">MSTSIPFDAAAGRTVTAAPATSVAVSDASGTAARAGAWVVLLGTLITTIGTSWDIQWHNEVGPDTFFTLPHLFLYSGSAIAGFASLAMVLLATSAQRAGRPLPRLGGTPIRVFGGRLTAPLGYMVSGAGAASFLLYGLLDLQWHTIYGFDAVLNTPSHVALFLSISITMIGSIIVFSAHRDELWGRLGLISALPILISFAPIPVDALANLRMPVDPIIIGVVLFAPLLLILGAAVLAWPGAALAITAAAAVLQGALWWFSPWAAHAYAAATGLPLRDGLLPRPPSFPSLMPMFLIVAALVVEGVFWLSRTRGIDLKKLLPVTGLVSGVILAVGMPLQVLLTNHYAHIAGSQFVLLAVLGVPLGLLAGYLAGRFAIMLRTLAPASEAAR</sequence>
<proteinExistence type="predicted"/>
<dbReference type="Proteomes" id="UP000221961">
    <property type="component" value="Chromosome"/>
</dbReference>
<evidence type="ECO:0000313" key="3">
    <source>
        <dbReference type="Proteomes" id="UP000221961"/>
    </source>
</evidence>
<feature type="transmembrane region" description="Helical" evidence="1">
    <location>
        <begin position="159"/>
        <end position="176"/>
    </location>
</feature>
<gene>
    <name evidence="2" type="ORF">CRH09_05045</name>
</gene>
<protein>
    <submittedName>
        <fullName evidence="2">Uncharacterized protein</fullName>
    </submittedName>
</protein>
<feature type="transmembrane region" description="Helical" evidence="1">
    <location>
        <begin position="113"/>
        <end position="139"/>
    </location>
</feature>
<name>A0A291RED1_9NOCA</name>
<reference evidence="2 3" key="1">
    <citation type="submission" date="2017-10" db="EMBL/GenBank/DDBJ databases">
        <title>Comparative genomics between pathogenic Norcardia.</title>
        <authorList>
            <person name="Zeng L."/>
        </authorList>
    </citation>
    <scope>NUCLEOTIDE SEQUENCE [LARGE SCALE GENOMIC DNA]</scope>
    <source>
        <strain evidence="2 3">NC_YFY_NT001</strain>
    </source>
</reference>
<feature type="transmembrane region" description="Helical" evidence="1">
    <location>
        <begin position="216"/>
        <end position="238"/>
    </location>
</feature>
<feature type="transmembrane region" description="Helical" evidence="1">
    <location>
        <begin position="245"/>
        <end position="268"/>
    </location>
</feature>
<dbReference type="KEGG" id="ntp:CRH09_05045"/>
<dbReference type="AlphaFoldDB" id="A0A291RED1"/>
<feature type="transmembrane region" description="Helical" evidence="1">
    <location>
        <begin position="35"/>
        <end position="53"/>
    </location>
</feature>
<dbReference type="GeneID" id="88356802"/>
<evidence type="ECO:0000313" key="2">
    <source>
        <dbReference type="EMBL" id="ATL65668.1"/>
    </source>
</evidence>